<gene>
    <name evidence="2" type="ORF">M124_2229</name>
</gene>
<comment type="caution">
    <text evidence="2">The sequence shown here is derived from an EMBL/GenBank/DDBJ whole genome shotgun (WGS) entry which is preliminary data.</text>
</comment>
<dbReference type="GO" id="GO:0008233">
    <property type="term" value="F:peptidase activity"/>
    <property type="evidence" value="ECO:0007669"/>
    <property type="project" value="UniProtKB-KW"/>
</dbReference>
<feature type="chain" id="PRO_5001476129" evidence="1">
    <location>
        <begin position="19"/>
        <end position="437"/>
    </location>
</feature>
<dbReference type="CDD" id="cd05483">
    <property type="entry name" value="retropepsin_like_bacteria"/>
    <property type="match status" value="1"/>
</dbReference>
<protein>
    <submittedName>
        <fullName evidence="2">Aspartyl protease family protein</fullName>
    </submittedName>
</protein>
<dbReference type="InterPro" id="IPR034122">
    <property type="entry name" value="Retropepsin-like_bacterial"/>
</dbReference>
<proteinExistence type="predicted"/>
<evidence type="ECO:0000313" key="2">
    <source>
        <dbReference type="EMBL" id="EXY73947.1"/>
    </source>
</evidence>
<dbReference type="PATRIC" id="fig|1339315.3.peg.2942"/>
<dbReference type="SUPFAM" id="SSF50630">
    <property type="entry name" value="Acid proteases"/>
    <property type="match status" value="1"/>
</dbReference>
<dbReference type="InterPro" id="IPR021109">
    <property type="entry name" value="Peptidase_aspartic_dom_sf"/>
</dbReference>
<accession>A0A015SUH8</accession>
<dbReference type="GO" id="GO:0006508">
    <property type="term" value="P:proteolysis"/>
    <property type="evidence" value="ECO:0007669"/>
    <property type="project" value="UniProtKB-KW"/>
</dbReference>
<dbReference type="Proteomes" id="UP000020529">
    <property type="component" value="Unassembled WGS sequence"/>
</dbReference>
<dbReference type="Pfam" id="PF13975">
    <property type="entry name" value="gag-asp_proteas"/>
    <property type="match status" value="1"/>
</dbReference>
<dbReference type="Gene3D" id="2.40.70.10">
    <property type="entry name" value="Acid Proteases"/>
    <property type="match status" value="2"/>
</dbReference>
<evidence type="ECO:0000313" key="3">
    <source>
        <dbReference type="Proteomes" id="UP000020529"/>
    </source>
</evidence>
<reference evidence="2 3" key="1">
    <citation type="submission" date="2014-02" db="EMBL/GenBank/DDBJ databases">
        <authorList>
            <person name="Sears C."/>
            <person name="Carroll K."/>
            <person name="Sack B.R."/>
            <person name="Qadri F."/>
            <person name="Myers L.L."/>
            <person name="Chung G.-T."/>
            <person name="Escheverria P."/>
            <person name="Fraser C.M."/>
            <person name="Sadzewicz L."/>
            <person name="Shefchek K.A."/>
            <person name="Tallon L."/>
            <person name="Das S.P."/>
            <person name="Daugherty S."/>
            <person name="Mongodin E.F."/>
        </authorList>
    </citation>
    <scope>NUCLEOTIDE SEQUENCE [LARGE SCALE GENOMIC DNA]</scope>
    <source>
        <strain evidence="3">3988T(B)14</strain>
    </source>
</reference>
<keyword evidence="1" id="KW-0732">Signal</keyword>
<keyword evidence="2" id="KW-0378">Hydrolase</keyword>
<keyword evidence="2" id="KW-0645">Protease</keyword>
<name>A0A015SUH8_BACFG</name>
<dbReference type="EMBL" id="JGCY01000328">
    <property type="protein sequence ID" value="EXY73947.1"/>
    <property type="molecule type" value="Genomic_DNA"/>
</dbReference>
<dbReference type="RefSeq" id="WP_005815445.1">
    <property type="nucleotide sequence ID" value="NZ_JGCY01000328.1"/>
</dbReference>
<evidence type="ECO:0000256" key="1">
    <source>
        <dbReference type="SAM" id="SignalP"/>
    </source>
</evidence>
<dbReference type="AlphaFoldDB" id="A0A015SUH8"/>
<sequence>MKKILFLLTILVSVPAFSQSADERIGTFLNQADWFGLEKNYPILKDSMQADFLKLMSEALIGYYFNRPDEALQSIHKLLVNHQAEIGGQNALNMAILACQIDGLKGNYATAAQNSRSIMEQLKQQNAEQGMYKSLEGICYFYDQLKNIPAPGITCPQEDIIIPVDIEKVKLPTSIEPKGWRGTTILIPVAINGKTYQFIFDTGAGTSYMSQRMAKETGVRILSDSLEINSNLPGAMTGNFGTLENMQIGSITFHNSLITIAPPNAFDSIMIVDAVLGMDFIGLFDEVRIYPKDKKIVFPKSSTPLPSYGRNLMKVDRALKLKAQANGETLMLHFDTGNSTAGLFYQYYEKHKAEFESIGKKEKITGGGFNHVVTKDILRLPSFDMEIGDATAHLKNLAVDITPNGIPAEDDGNIGMDMINQFDCVTINLKDMFLKLE</sequence>
<organism evidence="2 3">
    <name type="scientific">Bacteroides fragilis str. 3988T(B)14</name>
    <dbReference type="NCBI Taxonomy" id="1339315"/>
    <lineage>
        <taxon>Bacteria</taxon>
        <taxon>Pseudomonadati</taxon>
        <taxon>Bacteroidota</taxon>
        <taxon>Bacteroidia</taxon>
        <taxon>Bacteroidales</taxon>
        <taxon>Bacteroidaceae</taxon>
        <taxon>Bacteroides</taxon>
    </lineage>
</organism>
<feature type="signal peptide" evidence="1">
    <location>
        <begin position="1"/>
        <end position="18"/>
    </location>
</feature>